<name>A0ABY8VVR3_9MYCO</name>
<proteinExistence type="predicted"/>
<dbReference type="EMBL" id="CP126981">
    <property type="protein sequence ID" value="WIM87100.1"/>
    <property type="molecule type" value="Genomic_DNA"/>
</dbReference>
<sequence>MTKLLESLLRYLGVLYLSPSYRMTDSTTTGSADENASLRLTGDAVSWRLTNDRGQIRLVIAPTKLESAENWFRLTSVRQYLDGIEERGTMLDDELASWLNGNVERIEALFSSESVAVESCGALITLEEAKATKLFGPEHNS</sequence>
<dbReference type="RefSeq" id="WP_285186696.1">
    <property type="nucleotide sequence ID" value="NZ_CP126981.1"/>
</dbReference>
<organism evidence="1 2">
    <name type="scientific">Candidatus Mycobacterium wuenschmannii</name>
    <dbReference type="NCBI Taxonomy" id="3027808"/>
    <lineage>
        <taxon>Bacteria</taxon>
        <taxon>Bacillati</taxon>
        <taxon>Actinomycetota</taxon>
        <taxon>Actinomycetes</taxon>
        <taxon>Mycobacteriales</taxon>
        <taxon>Mycobacteriaceae</taxon>
        <taxon>Mycobacterium</taxon>
    </lineage>
</organism>
<reference evidence="1 2" key="1">
    <citation type="journal article" date="2023" name="Microbiol. Resour. Announc.">
        <title>Complete Genome Sequence of Mycobacterium wuenschmanii, a novel Nontuberculous Mycobacterium Isolated from a captive population of Amazon Milk Frogs.</title>
        <authorList>
            <person name="Hicks J."/>
            <person name="Zeineldin M."/>
            <person name="Ward H."/>
            <person name="Wuenschmann A."/>
            <person name="Camp P."/>
            <person name="Farrell D."/>
            <person name="Lehman K."/>
            <person name="Thacker T."/>
            <person name="Cuthbert E."/>
        </authorList>
    </citation>
    <scope>NUCLEOTIDE SEQUENCE [LARGE SCALE GENOMIC DNA]</scope>
    <source>
        <strain evidence="1 2">Wuenschmanii</strain>
    </source>
</reference>
<evidence type="ECO:0000313" key="2">
    <source>
        <dbReference type="Proteomes" id="UP001236585"/>
    </source>
</evidence>
<evidence type="ECO:0000313" key="1">
    <source>
        <dbReference type="EMBL" id="WIM87100.1"/>
    </source>
</evidence>
<protein>
    <submittedName>
        <fullName evidence="1">Uncharacterized protein</fullName>
    </submittedName>
</protein>
<dbReference type="Proteomes" id="UP001236585">
    <property type="component" value="Chromosome"/>
</dbReference>
<keyword evidence="2" id="KW-1185">Reference proteome</keyword>
<accession>A0ABY8VVR3</accession>
<gene>
    <name evidence="1" type="ORF">PT015_19865</name>
</gene>